<evidence type="ECO:0000256" key="1">
    <source>
        <dbReference type="SAM" id="Phobius"/>
    </source>
</evidence>
<gene>
    <name evidence="2" type="ORF">AAAT04_12100</name>
</gene>
<protein>
    <recommendedName>
        <fullName evidence="4">ATP-binding protein</fullName>
    </recommendedName>
</protein>
<proteinExistence type="predicted"/>
<keyword evidence="1" id="KW-0472">Membrane</keyword>
<sequence length="226" mass="26224">MNRRNILQIALKMIFVVIFNISFFVISGIHHPVSVWIAYGFIHFSYVTFLFAPKLLGEKSKLSELGLSNDTISLTYFLIVFIECLVFIILKMKIYKLCLLVNLFITSIYFIILIVNVLANEHTITQNTTHEKELNYIREGSSKLRALLDMGLDKDIYKQVEYLYDLIHSSPAKSDISVYDYEQKVLELINTLSMNILSGNMKDINETLLNIKINANERNRILKTMR</sequence>
<feature type="transmembrane region" description="Helical" evidence="1">
    <location>
        <begin position="97"/>
        <end position="119"/>
    </location>
</feature>
<keyword evidence="1" id="KW-1133">Transmembrane helix</keyword>
<feature type="transmembrane region" description="Helical" evidence="1">
    <location>
        <begin position="72"/>
        <end position="90"/>
    </location>
</feature>
<feature type="transmembrane region" description="Helical" evidence="1">
    <location>
        <begin position="6"/>
        <end position="26"/>
    </location>
</feature>
<evidence type="ECO:0008006" key="4">
    <source>
        <dbReference type="Google" id="ProtNLM"/>
    </source>
</evidence>
<feature type="transmembrane region" description="Helical" evidence="1">
    <location>
        <begin position="33"/>
        <end position="52"/>
    </location>
</feature>
<keyword evidence="3" id="KW-1185">Reference proteome</keyword>
<comment type="caution">
    <text evidence="2">The sequence shown here is derived from an EMBL/GenBank/DDBJ whole genome shotgun (WGS) entry which is preliminary data.</text>
</comment>
<dbReference type="Proteomes" id="UP001482186">
    <property type="component" value="Unassembled WGS sequence"/>
</dbReference>
<accession>A0ABV1ENC2</accession>
<keyword evidence="1" id="KW-0812">Transmembrane</keyword>
<reference evidence="2 3" key="1">
    <citation type="submission" date="2024-04" db="EMBL/GenBank/DDBJ databases">
        <title>Human intestinal bacterial collection.</title>
        <authorList>
            <person name="Pauvert C."/>
            <person name="Hitch T.C.A."/>
            <person name="Clavel T."/>
        </authorList>
    </citation>
    <scope>NUCLEOTIDE SEQUENCE [LARGE SCALE GENOMIC DNA]</scope>
    <source>
        <strain evidence="2 3">CLA-AA-H141</strain>
    </source>
</reference>
<dbReference type="EMBL" id="JBBNFM010000012">
    <property type="protein sequence ID" value="MEQ2454778.1"/>
    <property type="molecule type" value="Genomic_DNA"/>
</dbReference>
<name>A0ABV1ENC2_9FIRM</name>
<evidence type="ECO:0000313" key="2">
    <source>
        <dbReference type="EMBL" id="MEQ2454778.1"/>
    </source>
</evidence>
<dbReference type="RefSeq" id="WP_117808381.1">
    <property type="nucleotide sequence ID" value="NZ_JBBNFM010000012.1"/>
</dbReference>
<organism evidence="2 3">
    <name type="scientific">Coprococcus ammoniilyticus</name>
    <dbReference type="NCBI Taxonomy" id="2981785"/>
    <lineage>
        <taxon>Bacteria</taxon>
        <taxon>Bacillati</taxon>
        <taxon>Bacillota</taxon>
        <taxon>Clostridia</taxon>
        <taxon>Lachnospirales</taxon>
        <taxon>Lachnospiraceae</taxon>
        <taxon>Coprococcus</taxon>
    </lineage>
</organism>
<evidence type="ECO:0000313" key="3">
    <source>
        <dbReference type="Proteomes" id="UP001482186"/>
    </source>
</evidence>